<organism evidence="1 2">
    <name type="scientific">Boeremia exigua</name>
    <dbReference type="NCBI Taxonomy" id="749465"/>
    <lineage>
        <taxon>Eukaryota</taxon>
        <taxon>Fungi</taxon>
        <taxon>Dikarya</taxon>
        <taxon>Ascomycota</taxon>
        <taxon>Pezizomycotina</taxon>
        <taxon>Dothideomycetes</taxon>
        <taxon>Pleosporomycetidae</taxon>
        <taxon>Pleosporales</taxon>
        <taxon>Pleosporineae</taxon>
        <taxon>Didymellaceae</taxon>
        <taxon>Boeremia</taxon>
    </lineage>
</organism>
<protein>
    <submittedName>
        <fullName evidence="1">Uncharacterized protein</fullName>
    </submittedName>
</protein>
<dbReference type="Proteomes" id="UP001153331">
    <property type="component" value="Unassembled WGS sequence"/>
</dbReference>
<proteinExistence type="predicted"/>
<dbReference type="EMBL" id="JAPHNI010000106">
    <property type="protein sequence ID" value="KAJ8116162.1"/>
    <property type="molecule type" value="Genomic_DNA"/>
</dbReference>
<evidence type="ECO:0000313" key="1">
    <source>
        <dbReference type="EMBL" id="KAJ8116162.1"/>
    </source>
</evidence>
<comment type="caution">
    <text evidence="1">The sequence shown here is derived from an EMBL/GenBank/DDBJ whole genome shotgun (WGS) entry which is preliminary data.</text>
</comment>
<accession>A0ACC2IM12</accession>
<keyword evidence="2" id="KW-1185">Reference proteome</keyword>
<name>A0ACC2IM12_9PLEO</name>
<reference evidence="1" key="1">
    <citation type="submission" date="2022-11" db="EMBL/GenBank/DDBJ databases">
        <title>Genome Sequence of Boeremia exigua.</title>
        <authorList>
            <person name="Buettner E."/>
        </authorList>
    </citation>
    <scope>NUCLEOTIDE SEQUENCE</scope>
    <source>
        <strain evidence="1">CU02</strain>
    </source>
</reference>
<sequence>MTEPAFTRRPRKPQVKTGCTTCRIRKVKCDETKPSCRRCVDSGRTCDGYRSLFRNHTSQTHEKIHIRGSELAAKRFSVQFTTHGTSSYDINLLNRYFHTKTIFDINLACEEDARQILETSQTYPSLSRAITSLITLREHFEKSRGALASIIQPIPSHDLGLEQYCLALKGLSNSLSKPLGSDETKATLLCCQIFVSIEQVRENYTAMANHISHALKIMRSHRARPSLDAADHLVPAHPDKLPLVDVFIIKLFTAPCGFADRESAGNRDKKEVPLNRTLPDQQPVEPRDFRRIAPNTRAELKKIAASTLSFLKEVSGIVSASDALRLRSEKALLLTSLDRWPIEPDDESSIEKLVIASFTRFLHRILTIVVLSALDNSPDSEVQLLTEYEHLQAIASNVDDNVKSVICLTLVSDHCGLVMEMASMLAPSVDDAHQKHSERIRCPQKPWIKTEISYNTLRTMTMSKPSVLAEGIASIIAAHAWL</sequence>
<evidence type="ECO:0000313" key="2">
    <source>
        <dbReference type="Proteomes" id="UP001153331"/>
    </source>
</evidence>
<gene>
    <name evidence="1" type="ORF">OPT61_g2350</name>
</gene>